<evidence type="ECO:0000256" key="2">
    <source>
        <dbReference type="ARBA" id="ARBA00005775"/>
    </source>
</evidence>
<evidence type="ECO:0000256" key="6">
    <source>
        <dbReference type="ARBA" id="ARBA00022737"/>
    </source>
</evidence>
<dbReference type="InterPro" id="IPR056884">
    <property type="entry name" value="NPHP3-like_N"/>
</dbReference>
<dbReference type="EMBL" id="JACAZH010000014">
    <property type="protein sequence ID" value="KAF7350940.1"/>
    <property type="molecule type" value="Genomic_DNA"/>
</dbReference>
<dbReference type="AlphaFoldDB" id="A0A8H6XZ09"/>
<dbReference type="Pfam" id="PF24883">
    <property type="entry name" value="NPHP3_N"/>
    <property type="match status" value="1"/>
</dbReference>
<keyword evidence="4 11" id="KW-0396">Initiation factor</keyword>
<name>A0A8H6XZ09_9AGAR</name>
<dbReference type="Proteomes" id="UP000623467">
    <property type="component" value="Unassembled WGS sequence"/>
</dbReference>
<dbReference type="InterPro" id="IPR003890">
    <property type="entry name" value="MIF4G-like_typ-3"/>
</dbReference>
<dbReference type="SMART" id="SM00543">
    <property type="entry name" value="MIF4G"/>
    <property type="match status" value="1"/>
</dbReference>
<organism evidence="11 12">
    <name type="scientific">Mycena sanguinolenta</name>
    <dbReference type="NCBI Taxonomy" id="230812"/>
    <lineage>
        <taxon>Eukaryota</taxon>
        <taxon>Fungi</taxon>
        <taxon>Dikarya</taxon>
        <taxon>Basidiomycota</taxon>
        <taxon>Agaricomycotina</taxon>
        <taxon>Agaricomycetes</taxon>
        <taxon>Agaricomycetidae</taxon>
        <taxon>Agaricales</taxon>
        <taxon>Marasmiineae</taxon>
        <taxon>Mycenaceae</taxon>
        <taxon>Mycena</taxon>
    </lineage>
</organism>
<dbReference type="Pfam" id="PF02854">
    <property type="entry name" value="MIF4G"/>
    <property type="match status" value="1"/>
</dbReference>
<keyword evidence="8" id="KW-0648">Protein biosynthesis</keyword>
<evidence type="ECO:0000256" key="3">
    <source>
        <dbReference type="ARBA" id="ARBA00022490"/>
    </source>
</evidence>
<keyword evidence="9" id="KW-0472">Membrane</keyword>
<reference evidence="11" key="1">
    <citation type="submission" date="2020-05" db="EMBL/GenBank/DDBJ databases">
        <title>Mycena genomes resolve the evolution of fungal bioluminescence.</title>
        <authorList>
            <person name="Tsai I.J."/>
        </authorList>
    </citation>
    <scope>NUCLEOTIDE SEQUENCE</scope>
    <source>
        <strain evidence="11">160909Yilan</strain>
    </source>
</reference>
<dbReference type="InterPro" id="IPR022745">
    <property type="entry name" value="eIF4G1_eIF4E-bd"/>
</dbReference>
<keyword evidence="6" id="KW-0677">Repeat</keyword>
<evidence type="ECO:0000259" key="10">
    <source>
        <dbReference type="SMART" id="SM00543"/>
    </source>
</evidence>
<dbReference type="OrthoDB" id="514777at2759"/>
<protein>
    <submittedName>
        <fullName evidence="11">Eukaryotic initiation factor 4f subunit p130</fullName>
    </submittedName>
</protein>
<dbReference type="GO" id="GO:0016281">
    <property type="term" value="C:eukaryotic translation initiation factor 4F complex"/>
    <property type="evidence" value="ECO:0007669"/>
    <property type="project" value="TreeGrafter"/>
</dbReference>
<feature type="transmembrane region" description="Helical" evidence="9">
    <location>
        <begin position="420"/>
        <end position="442"/>
    </location>
</feature>
<keyword evidence="5" id="KW-0597">Phosphoprotein</keyword>
<dbReference type="Pfam" id="PF12152">
    <property type="entry name" value="eIF_4G1"/>
    <property type="match status" value="1"/>
</dbReference>
<keyword evidence="9" id="KW-1133">Transmembrane helix</keyword>
<dbReference type="PANTHER" id="PTHR23253">
    <property type="entry name" value="EUKARYOTIC TRANSLATION INITIATION FACTOR 4 GAMMA"/>
    <property type="match status" value="1"/>
</dbReference>
<evidence type="ECO:0000256" key="5">
    <source>
        <dbReference type="ARBA" id="ARBA00022553"/>
    </source>
</evidence>
<accession>A0A8H6XZ09</accession>
<dbReference type="GO" id="GO:0010494">
    <property type="term" value="C:cytoplasmic stress granule"/>
    <property type="evidence" value="ECO:0007669"/>
    <property type="project" value="UniProtKB-ARBA"/>
</dbReference>
<dbReference type="Gene3D" id="1.20.970.30">
    <property type="entry name" value="eIF4G, eIF4E-binding domain"/>
    <property type="match status" value="1"/>
</dbReference>
<keyword evidence="12" id="KW-1185">Reference proteome</keyword>
<dbReference type="InterPro" id="IPR016024">
    <property type="entry name" value="ARM-type_fold"/>
</dbReference>
<evidence type="ECO:0000256" key="8">
    <source>
        <dbReference type="ARBA" id="ARBA00022917"/>
    </source>
</evidence>
<dbReference type="InterPro" id="IPR036211">
    <property type="entry name" value="eIF4G_eIF4E-bd_sf"/>
</dbReference>
<evidence type="ECO:0000256" key="1">
    <source>
        <dbReference type="ARBA" id="ARBA00004496"/>
    </source>
</evidence>
<dbReference type="FunFam" id="1.25.40.180:FF:000020">
    <property type="entry name" value="Eukaryotic translation initiation factor subunit"/>
    <property type="match status" value="1"/>
</dbReference>
<comment type="subcellular location">
    <subcellularLocation>
        <location evidence="1">Cytoplasm</location>
    </subcellularLocation>
</comment>
<evidence type="ECO:0000256" key="7">
    <source>
        <dbReference type="ARBA" id="ARBA00022884"/>
    </source>
</evidence>
<dbReference type="PANTHER" id="PTHR23253:SF9">
    <property type="entry name" value="EUKARYOTIC TRANSLATION INITIATION FACTOR 4 GAMMA 2"/>
    <property type="match status" value="1"/>
</dbReference>
<keyword evidence="3" id="KW-0963">Cytoplasm</keyword>
<comment type="similarity">
    <text evidence="2">Belongs to the eukaryotic initiation factor 4G family.</text>
</comment>
<gene>
    <name evidence="11" type="ORF">MSAN_01656200</name>
</gene>
<dbReference type="Gene3D" id="1.25.40.180">
    <property type="match status" value="1"/>
</dbReference>
<keyword evidence="7" id="KW-0694">RNA-binding</keyword>
<dbReference type="GO" id="GO:0003729">
    <property type="term" value="F:mRNA binding"/>
    <property type="evidence" value="ECO:0007669"/>
    <property type="project" value="TreeGrafter"/>
</dbReference>
<dbReference type="GO" id="GO:0003743">
    <property type="term" value="F:translation initiation factor activity"/>
    <property type="evidence" value="ECO:0007669"/>
    <property type="project" value="UniProtKB-KW"/>
</dbReference>
<evidence type="ECO:0000256" key="4">
    <source>
        <dbReference type="ARBA" id="ARBA00022540"/>
    </source>
</evidence>
<evidence type="ECO:0000256" key="9">
    <source>
        <dbReference type="SAM" id="Phobius"/>
    </source>
</evidence>
<comment type="caution">
    <text evidence="11">The sequence shown here is derived from an EMBL/GenBank/DDBJ whole genome shotgun (WGS) entry which is preliminary data.</text>
</comment>
<evidence type="ECO:0000313" key="12">
    <source>
        <dbReference type="Proteomes" id="UP000623467"/>
    </source>
</evidence>
<evidence type="ECO:0000313" key="11">
    <source>
        <dbReference type="EMBL" id="KAF7350940.1"/>
    </source>
</evidence>
<dbReference type="SUPFAM" id="SSF101489">
    <property type="entry name" value="Eukaryotic initiation factor 4f subunit eIF4g, eIF4e-binding domain"/>
    <property type="match status" value="1"/>
</dbReference>
<feature type="domain" description="MIF4G" evidence="10">
    <location>
        <begin position="138"/>
        <end position="379"/>
    </location>
</feature>
<proteinExistence type="inferred from homology"/>
<sequence>MSTELIAAGTLVEEDSQDAALRIEAASSNLPTDDIPATTPSASVIAVARAISDLTIVPYPKHIRRPKLELNTNARNRKFRYDREFLLQFMPICTKLNGTILEFTPPAAPPRIINDSRPARLLPLHVPKTTFGIADRDSPKLTALLNKLTMDKFDSVSDQIVELVNKSEEDDGHTLIQLIRLVFEKAADDANSSAMYARFCMKTMEQISPTMQISNIRNAEGKPVIGERLFRRCLLTRCGDDFQRCWAAKKAAASAAAEATGQQGNESDDVSAAQKAKRQWLDLIKFISELFKLGMLTEGIVHKCVRRLLDNENMVNPDEDEIESLCMFFSTIGSLLDTQKAQAHMAVYFSRMEELAKRDDVGSHMRLMLQDVIELRDRKWLHCSVLDVKAPSFDDGRTTRLGDVPLLDGKNGLRGGEGPAAVVTTLFLYCLAVDHLVGIFFFHQEKPKRCPTLLIQTLTLQLTFSHEADALKLAVAQGMQANENLVNESPEEQFEQLLLRALLAYNSSRPVVLFVDGLERQESSADRDMQSRVLRILAQRFPPPPPPQKKKSGS</sequence>
<keyword evidence="9" id="KW-0812">Transmembrane</keyword>
<dbReference type="SUPFAM" id="SSF48371">
    <property type="entry name" value="ARM repeat"/>
    <property type="match status" value="1"/>
</dbReference>